<reference evidence="1 2" key="1">
    <citation type="journal article" date="2013" name="Genome Biol.">
        <title>The genome sequence of the most widely cultivated cacao type and its use to identify candidate genes regulating pod color.</title>
        <authorList>
            <person name="Motamayor J.C."/>
            <person name="Mockaitis K."/>
            <person name="Schmutz J."/>
            <person name="Haiminen N."/>
            <person name="Iii D.L."/>
            <person name="Cornejo O."/>
            <person name="Findley S.D."/>
            <person name="Zheng P."/>
            <person name="Utro F."/>
            <person name="Royaert S."/>
            <person name="Saski C."/>
            <person name="Jenkins J."/>
            <person name="Podicheti R."/>
            <person name="Zhao M."/>
            <person name="Scheffler B.E."/>
            <person name="Stack J.C."/>
            <person name="Feltus F.A."/>
            <person name="Mustiga G.M."/>
            <person name="Amores F."/>
            <person name="Phillips W."/>
            <person name="Marelli J.P."/>
            <person name="May G.D."/>
            <person name="Shapiro H."/>
            <person name="Ma J."/>
            <person name="Bustamante C.D."/>
            <person name="Schnell R.J."/>
            <person name="Main D."/>
            <person name="Gilbert D."/>
            <person name="Parida L."/>
            <person name="Kuhn D.N."/>
        </authorList>
    </citation>
    <scope>NUCLEOTIDE SEQUENCE [LARGE SCALE GENOMIC DNA]</scope>
    <source>
        <strain evidence="2">cv. Matina 1-6</strain>
    </source>
</reference>
<dbReference type="AlphaFoldDB" id="A0A061FVN2"/>
<name>A0A061FVN2_THECC</name>
<protein>
    <submittedName>
        <fullName evidence="1">Uncharacterized protein</fullName>
    </submittedName>
</protein>
<dbReference type="HOGENOM" id="CLU_2563014_0_0_1"/>
<evidence type="ECO:0000313" key="1">
    <source>
        <dbReference type="EMBL" id="EOY21281.1"/>
    </source>
</evidence>
<keyword evidence="2" id="KW-1185">Reference proteome</keyword>
<dbReference type="Gramene" id="EOY21281">
    <property type="protein sequence ID" value="EOY21281"/>
    <property type="gene ID" value="TCM_012724"/>
</dbReference>
<evidence type="ECO:0000313" key="2">
    <source>
        <dbReference type="Proteomes" id="UP000026915"/>
    </source>
</evidence>
<accession>A0A061FVN2</accession>
<organism evidence="1 2">
    <name type="scientific">Theobroma cacao</name>
    <name type="common">Cacao</name>
    <name type="synonym">Cocoa</name>
    <dbReference type="NCBI Taxonomy" id="3641"/>
    <lineage>
        <taxon>Eukaryota</taxon>
        <taxon>Viridiplantae</taxon>
        <taxon>Streptophyta</taxon>
        <taxon>Embryophyta</taxon>
        <taxon>Tracheophyta</taxon>
        <taxon>Spermatophyta</taxon>
        <taxon>Magnoliopsida</taxon>
        <taxon>eudicotyledons</taxon>
        <taxon>Gunneridae</taxon>
        <taxon>Pentapetalae</taxon>
        <taxon>rosids</taxon>
        <taxon>malvids</taxon>
        <taxon>Malvales</taxon>
        <taxon>Malvaceae</taxon>
        <taxon>Byttnerioideae</taxon>
        <taxon>Theobroma</taxon>
    </lineage>
</organism>
<gene>
    <name evidence="1" type="ORF">TCM_012724</name>
</gene>
<dbReference type="InParanoid" id="A0A061FVN2"/>
<dbReference type="EMBL" id="CM001881">
    <property type="protein sequence ID" value="EOY21281.1"/>
    <property type="molecule type" value="Genomic_DNA"/>
</dbReference>
<proteinExistence type="predicted"/>
<dbReference type="Proteomes" id="UP000026915">
    <property type="component" value="Chromosome 3"/>
</dbReference>
<sequence>MWRLKEGGYDEFVELGAWLVSYIYTSICRDGELDKLAKDRVLREIELLHVLRCCCKSKEFIEVNTWSLLEVGSSNSCVDTPF</sequence>